<protein>
    <submittedName>
        <fullName evidence="2">Uncharacterized protein</fullName>
    </submittedName>
</protein>
<evidence type="ECO:0000256" key="1">
    <source>
        <dbReference type="SAM" id="Phobius"/>
    </source>
</evidence>
<reference evidence="2 3" key="1">
    <citation type="journal article" date="2000" name="Nature">
        <title>The genome sequence of the plant pathogen Xylella fastidiosa.</title>
        <authorList>
            <person name="Simpson A.J."/>
            <person name="Reinach F.C."/>
            <person name="Arruda P."/>
            <person name="Abreu F.A."/>
            <person name="Acencio M."/>
            <person name="Alvarenga R."/>
            <person name="Alves L.M."/>
            <person name="Araya J.E."/>
            <person name="Baia G.S."/>
            <person name="Baptista C.S."/>
            <person name="Barros M.H."/>
            <person name="Bonaccorsi E.D."/>
            <person name="Bordin S."/>
            <person name="Bove J.M."/>
            <person name="Briones M.R."/>
            <person name="Bueno M.R."/>
            <person name="Camargo A.A."/>
            <person name="Camargo L.E."/>
            <person name="Carraro D.M."/>
            <person name="Carrer H."/>
            <person name="Colauto N.B."/>
            <person name="Colombo C."/>
            <person name="Costa F.F."/>
            <person name="Costa M.C."/>
            <person name="Costa-Neto C.M."/>
            <person name="Coutinho L.L."/>
            <person name="Cristofani M."/>
            <person name="Dias-Neto E."/>
            <person name="Docena C."/>
            <person name="El-Dorry H."/>
            <person name="Facincani A.P."/>
            <person name="Ferreira A.J."/>
            <person name="Ferreira V.C."/>
            <person name="Ferro J.A."/>
            <person name="Fraga J.S."/>
            <person name="Franca S.C."/>
            <person name="Franco M.C."/>
            <person name="Frohme M."/>
            <person name="Furlan L.R."/>
            <person name="Garnier M."/>
            <person name="Goldman G.H."/>
            <person name="Goldman M.H."/>
            <person name="Gomes S.L."/>
            <person name="Gruber A."/>
            <person name="Ho P.L."/>
            <person name="Hoheisel J.D."/>
            <person name="Junqueira M.L."/>
            <person name="Kemper E.L."/>
            <person name="Kitajima J.P."/>
            <person name="Krieger J.E."/>
            <person name="Kuramae E.E."/>
            <person name="Laigret F."/>
            <person name="Lambais M.R."/>
            <person name="Leite L.C."/>
            <person name="Lemos E.G."/>
            <person name="Lemos M.V."/>
            <person name="Lopes S.A."/>
            <person name="Lopes C.R."/>
            <person name="Machado J.A."/>
            <person name="Machado M.A."/>
            <person name="Madeira A.M."/>
            <person name="Madeira H.M."/>
            <person name="Marino C.L."/>
            <person name="Marques M.V."/>
            <person name="Martins E.A."/>
            <person name="Martins E.M."/>
            <person name="Matsukuma A.Y."/>
            <person name="Menck C.F."/>
            <person name="Miracca E.C."/>
            <person name="Miyaki C.Y."/>
            <person name="Monteriro-Vitorello C.B."/>
            <person name="Moon D.H."/>
            <person name="Nagai M.A."/>
            <person name="Nascimento A.L."/>
            <person name="Netto L.E."/>
            <person name="Nhani A.Jr."/>
            <person name="Nobrega F.G."/>
            <person name="Nunes L.R."/>
            <person name="Oliveira M.A."/>
            <person name="de Oliveira M.C."/>
            <person name="de Oliveira R.C."/>
            <person name="Palmieri D.A."/>
            <person name="Paris A."/>
            <person name="Peixoto B.R."/>
            <person name="Pereira G.A."/>
            <person name="Pereira H.A.Jr."/>
            <person name="Pesquero J.B."/>
            <person name="Quaggio R.B."/>
            <person name="Roberto P.G."/>
            <person name="Rodrigues V."/>
            <person name="de M Rosa A.J."/>
            <person name="de Rosa V.E.Jr."/>
            <person name="de Sa R.G."/>
            <person name="Santelli R.V."/>
            <person name="Sawasaki H.E."/>
            <person name="da Silva A.C."/>
            <person name="da Silva A.M."/>
            <person name="da Silva F.R."/>
            <person name="da Silva W.A.Jr."/>
            <person name="da Silveira J.F."/>
            <person name="Silvestri M.L."/>
            <person name="Siqueira W.J."/>
            <person name="de Souza A.A."/>
            <person name="de Souza A.P."/>
            <person name="Terenzi M.F."/>
            <person name="Truffi D."/>
            <person name="Tsai S.M."/>
            <person name="Tsuhako M.H."/>
            <person name="Vallada H."/>
            <person name="Van Sluys M.A."/>
            <person name="Verjovski-Almeida S."/>
            <person name="Vettore A.L."/>
            <person name="Zago M.A."/>
            <person name="Zatz M."/>
            <person name="Meidanis J."/>
            <person name="Setubal J.C."/>
        </authorList>
    </citation>
    <scope>NUCLEOTIDE SEQUENCE [LARGE SCALE GENOMIC DNA]</scope>
    <source>
        <strain evidence="2 3">9a5c</strain>
    </source>
</reference>
<evidence type="ECO:0000313" key="3">
    <source>
        <dbReference type="Proteomes" id="UP000000812"/>
    </source>
</evidence>
<keyword evidence="1" id="KW-1133">Transmembrane helix</keyword>
<dbReference type="AlphaFoldDB" id="Q9PA67"/>
<dbReference type="EMBL" id="AE003849">
    <property type="protein sequence ID" value="AAF85450.1"/>
    <property type="molecule type" value="Genomic_DNA"/>
</dbReference>
<gene>
    <name evidence="2" type="ordered locus">XF_2653</name>
</gene>
<name>Q9PA67_XYLFA</name>
<dbReference type="PIR" id="E82529">
    <property type="entry name" value="E82529"/>
</dbReference>
<dbReference type="STRING" id="160492.XF_2653"/>
<accession>Q9PA67</accession>
<proteinExistence type="predicted"/>
<evidence type="ECO:0000313" key="2">
    <source>
        <dbReference type="EMBL" id="AAF85450.1"/>
    </source>
</evidence>
<feature type="transmembrane region" description="Helical" evidence="1">
    <location>
        <begin position="21"/>
        <end position="45"/>
    </location>
</feature>
<sequence>MRRCLRRCRRFNGVIGGGWCAIRPFLFFSVSSHVMVMLFWCFLGWCAVAG</sequence>
<keyword evidence="1" id="KW-0812">Transmembrane</keyword>
<dbReference type="HOGENOM" id="CLU_3124335_0_0_6"/>
<organism evidence="2 3">
    <name type="scientific">Xylella fastidiosa (strain 9a5c)</name>
    <dbReference type="NCBI Taxonomy" id="160492"/>
    <lineage>
        <taxon>Bacteria</taxon>
        <taxon>Pseudomonadati</taxon>
        <taxon>Pseudomonadota</taxon>
        <taxon>Gammaproteobacteria</taxon>
        <taxon>Lysobacterales</taxon>
        <taxon>Lysobacteraceae</taxon>
        <taxon>Xylella</taxon>
    </lineage>
</organism>
<dbReference type="Proteomes" id="UP000000812">
    <property type="component" value="Chromosome"/>
</dbReference>
<keyword evidence="1" id="KW-0472">Membrane</keyword>
<dbReference type="KEGG" id="xfa:XF_2653"/>